<dbReference type="PANTHER" id="PTHR13947">
    <property type="entry name" value="GNAT FAMILY N-ACETYLTRANSFERASE"/>
    <property type="match status" value="1"/>
</dbReference>
<dbReference type="InterPro" id="IPR050769">
    <property type="entry name" value="NAT_camello-type"/>
</dbReference>
<gene>
    <name evidence="3" type="ORF">ACA1_296450</name>
</gene>
<dbReference type="InterPro" id="IPR000182">
    <property type="entry name" value="GNAT_dom"/>
</dbReference>
<dbReference type="OrthoDB" id="41532at2759"/>
<dbReference type="Gene3D" id="3.40.630.30">
    <property type="match status" value="1"/>
</dbReference>
<dbReference type="InterPro" id="IPR016181">
    <property type="entry name" value="Acyl_CoA_acyltransferase"/>
</dbReference>
<evidence type="ECO:0000313" key="3">
    <source>
        <dbReference type="EMBL" id="ELR25547.1"/>
    </source>
</evidence>
<protein>
    <submittedName>
        <fullName evidence="3">Acetyltransferase, GNAT superfamily protein</fullName>
    </submittedName>
</protein>
<name>L8HK18_ACACF</name>
<dbReference type="AlphaFoldDB" id="L8HK18"/>
<dbReference type="PROSITE" id="PS51186">
    <property type="entry name" value="GNAT"/>
    <property type="match status" value="1"/>
</dbReference>
<dbReference type="GeneID" id="14926607"/>
<dbReference type="RefSeq" id="XP_004368302.1">
    <property type="nucleotide sequence ID" value="XM_004368245.1"/>
</dbReference>
<dbReference type="VEuPathDB" id="AmoebaDB:ACA1_296450"/>
<evidence type="ECO:0000259" key="2">
    <source>
        <dbReference type="PROSITE" id="PS51186"/>
    </source>
</evidence>
<accession>L8HK18</accession>
<dbReference type="STRING" id="1257118.L8HK18"/>
<dbReference type="PANTHER" id="PTHR13947:SF37">
    <property type="entry name" value="LD18367P"/>
    <property type="match status" value="1"/>
</dbReference>
<dbReference type="KEGG" id="acan:ACA1_296450"/>
<feature type="domain" description="N-acetyltransferase" evidence="2">
    <location>
        <begin position="40"/>
        <end position="188"/>
    </location>
</feature>
<dbReference type="Proteomes" id="UP000011083">
    <property type="component" value="Unassembled WGS sequence"/>
</dbReference>
<reference evidence="3 4" key="1">
    <citation type="journal article" date="2013" name="Genome Biol.">
        <title>Genome of Acanthamoeba castellanii highlights extensive lateral gene transfer and early evolution of tyrosine kinase signaling.</title>
        <authorList>
            <person name="Clarke M."/>
            <person name="Lohan A.J."/>
            <person name="Liu B."/>
            <person name="Lagkouvardos I."/>
            <person name="Roy S."/>
            <person name="Zafar N."/>
            <person name="Bertelli C."/>
            <person name="Schilde C."/>
            <person name="Kianianmomeni A."/>
            <person name="Burglin T.R."/>
            <person name="Frech C."/>
            <person name="Turcotte B."/>
            <person name="Kopec K.O."/>
            <person name="Synnott J.M."/>
            <person name="Choo C."/>
            <person name="Paponov I."/>
            <person name="Finkler A."/>
            <person name="Soon Heng Tan C."/>
            <person name="Hutchins A.P."/>
            <person name="Weinmeier T."/>
            <person name="Rattei T."/>
            <person name="Chu J.S."/>
            <person name="Gimenez G."/>
            <person name="Irimia M."/>
            <person name="Rigden D.J."/>
            <person name="Fitzpatrick D.A."/>
            <person name="Lorenzo-Morales J."/>
            <person name="Bateman A."/>
            <person name="Chiu C.H."/>
            <person name="Tang P."/>
            <person name="Hegemann P."/>
            <person name="Fromm H."/>
            <person name="Raoult D."/>
            <person name="Greub G."/>
            <person name="Miranda-Saavedra D."/>
            <person name="Chen N."/>
            <person name="Nash P."/>
            <person name="Ginger M.L."/>
            <person name="Horn M."/>
            <person name="Schaap P."/>
            <person name="Caler L."/>
            <person name="Loftus B."/>
        </authorList>
    </citation>
    <scope>NUCLEOTIDE SEQUENCE [LARGE SCALE GENOMIC DNA]</scope>
    <source>
        <strain evidence="3 4">Neff</strain>
    </source>
</reference>
<dbReference type="SUPFAM" id="SSF55729">
    <property type="entry name" value="Acyl-CoA N-acyltransferases (Nat)"/>
    <property type="match status" value="1"/>
</dbReference>
<keyword evidence="4" id="KW-1185">Reference proteome</keyword>
<keyword evidence="1 3" id="KW-0808">Transferase</keyword>
<dbReference type="EMBL" id="KB007805">
    <property type="protein sequence ID" value="ELR25547.1"/>
    <property type="molecule type" value="Genomic_DNA"/>
</dbReference>
<sequence>MEPRRTERRFAVRSYVPADRDRVLQLFVEGMQENIETSPPDVRLVIEDSERRFIEWSLHDDLADIDAVYMACTTSPRSHFWVLVECIEGSEGEQGKREVIQGMVGLYRVDDDYAKVRRMSIASAVRRQGLARRLLDHIIDYASKEGFRRVILSTGQYMSAANALYTTYGFIKTKEEPDEVGTMENHYEYCLVPHA</sequence>
<dbReference type="OMA" id="YCAADHD"/>
<dbReference type="GO" id="GO:0008080">
    <property type="term" value="F:N-acetyltransferase activity"/>
    <property type="evidence" value="ECO:0007669"/>
    <property type="project" value="InterPro"/>
</dbReference>
<proteinExistence type="predicted"/>
<dbReference type="Pfam" id="PF00583">
    <property type="entry name" value="Acetyltransf_1"/>
    <property type="match status" value="1"/>
</dbReference>
<evidence type="ECO:0000256" key="1">
    <source>
        <dbReference type="ARBA" id="ARBA00022679"/>
    </source>
</evidence>
<dbReference type="CDD" id="cd04301">
    <property type="entry name" value="NAT_SF"/>
    <property type="match status" value="1"/>
</dbReference>
<evidence type="ECO:0000313" key="4">
    <source>
        <dbReference type="Proteomes" id="UP000011083"/>
    </source>
</evidence>
<organism evidence="3 4">
    <name type="scientific">Acanthamoeba castellanii (strain ATCC 30010 / Neff)</name>
    <dbReference type="NCBI Taxonomy" id="1257118"/>
    <lineage>
        <taxon>Eukaryota</taxon>
        <taxon>Amoebozoa</taxon>
        <taxon>Discosea</taxon>
        <taxon>Longamoebia</taxon>
        <taxon>Centramoebida</taxon>
        <taxon>Acanthamoebidae</taxon>
        <taxon>Acanthamoeba</taxon>
    </lineage>
</organism>